<gene>
    <name evidence="1" type="ORF">LACBIDRAFT_308926</name>
</gene>
<dbReference type="KEGG" id="lbc:LACBIDRAFT_308926"/>
<dbReference type="OrthoDB" id="5395091at2759"/>
<dbReference type="Proteomes" id="UP000001194">
    <property type="component" value="Unassembled WGS sequence"/>
</dbReference>
<accession>B0CV38</accession>
<dbReference type="EMBL" id="DS547093">
    <property type="protein sequence ID" value="EDR13681.1"/>
    <property type="molecule type" value="Genomic_DNA"/>
</dbReference>
<dbReference type="RefSeq" id="XP_001876179.1">
    <property type="nucleotide sequence ID" value="XM_001876144.1"/>
</dbReference>
<protein>
    <submittedName>
        <fullName evidence="1">Predicted protein</fullName>
    </submittedName>
</protein>
<dbReference type="HOGENOM" id="CLU_095760_0_0_1"/>
<dbReference type="AlphaFoldDB" id="B0CV38"/>
<reference evidence="1 2" key="1">
    <citation type="journal article" date="2008" name="Nature">
        <title>The genome of Laccaria bicolor provides insights into mycorrhizal symbiosis.</title>
        <authorList>
            <person name="Martin F."/>
            <person name="Aerts A."/>
            <person name="Ahren D."/>
            <person name="Brun A."/>
            <person name="Danchin E.G.J."/>
            <person name="Duchaussoy F."/>
            <person name="Gibon J."/>
            <person name="Kohler A."/>
            <person name="Lindquist E."/>
            <person name="Pereda V."/>
            <person name="Salamov A."/>
            <person name="Shapiro H.J."/>
            <person name="Wuyts J."/>
            <person name="Blaudez D."/>
            <person name="Buee M."/>
            <person name="Brokstein P."/>
            <person name="Canbaeck B."/>
            <person name="Cohen D."/>
            <person name="Courty P.E."/>
            <person name="Coutinho P.M."/>
            <person name="Delaruelle C."/>
            <person name="Detter J.C."/>
            <person name="Deveau A."/>
            <person name="DiFazio S."/>
            <person name="Duplessis S."/>
            <person name="Fraissinet-Tachet L."/>
            <person name="Lucic E."/>
            <person name="Frey-Klett P."/>
            <person name="Fourrey C."/>
            <person name="Feussner I."/>
            <person name="Gay G."/>
            <person name="Grimwood J."/>
            <person name="Hoegger P.J."/>
            <person name="Jain P."/>
            <person name="Kilaru S."/>
            <person name="Labbe J."/>
            <person name="Lin Y.C."/>
            <person name="Legue V."/>
            <person name="Le Tacon F."/>
            <person name="Marmeisse R."/>
            <person name="Melayah D."/>
            <person name="Montanini B."/>
            <person name="Muratet M."/>
            <person name="Nehls U."/>
            <person name="Niculita-Hirzel H."/>
            <person name="Oudot-Le Secq M.P."/>
            <person name="Peter M."/>
            <person name="Quesneville H."/>
            <person name="Rajashekar B."/>
            <person name="Reich M."/>
            <person name="Rouhier N."/>
            <person name="Schmutz J."/>
            <person name="Yin T."/>
            <person name="Chalot M."/>
            <person name="Henrissat B."/>
            <person name="Kuees U."/>
            <person name="Lucas S."/>
            <person name="Van de Peer Y."/>
            <person name="Podila G.K."/>
            <person name="Polle A."/>
            <person name="Pukkila P.J."/>
            <person name="Richardson P.M."/>
            <person name="Rouze P."/>
            <person name="Sanders I.R."/>
            <person name="Stajich J.E."/>
            <person name="Tunlid A."/>
            <person name="Tuskan G."/>
            <person name="Grigoriev I.V."/>
        </authorList>
    </citation>
    <scope>NUCLEOTIDE SEQUENCE [LARGE SCALE GENOMIC DNA]</scope>
    <source>
        <strain evidence="2">S238N-H82 / ATCC MYA-4686</strain>
    </source>
</reference>
<proteinExistence type="predicted"/>
<name>B0CV38_LACBS</name>
<keyword evidence="2" id="KW-1185">Reference proteome</keyword>
<organism evidence="2">
    <name type="scientific">Laccaria bicolor (strain S238N-H82 / ATCC MYA-4686)</name>
    <name type="common">Bicoloured deceiver</name>
    <name type="synonym">Laccaria laccata var. bicolor</name>
    <dbReference type="NCBI Taxonomy" id="486041"/>
    <lineage>
        <taxon>Eukaryota</taxon>
        <taxon>Fungi</taxon>
        <taxon>Dikarya</taxon>
        <taxon>Basidiomycota</taxon>
        <taxon>Agaricomycotina</taxon>
        <taxon>Agaricomycetes</taxon>
        <taxon>Agaricomycetidae</taxon>
        <taxon>Agaricales</taxon>
        <taxon>Agaricineae</taxon>
        <taxon>Hydnangiaceae</taxon>
        <taxon>Laccaria</taxon>
    </lineage>
</organism>
<dbReference type="GeneID" id="6071216"/>
<evidence type="ECO:0000313" key="1">
    <source>
        <dbReference type="EMBL" id="EDR13681.1"/>
    </source>
</evidence>
<evidence type="ECO:0000313" key="2">
    <source>
        <dbReference type="Proteomes" id="UP000001194"/>
    </source>
</evidence>
<dbReference type="InParanoid" id="B0CV38"/>
<sequence>MLYLGVALSKNPGQEERAIKIFQEALDNLDKATYMPHRGLIWARAYFSRTLRKKGRVKAAKKQEKLIREWILGHPYSMPPSELKELVIEDGQRDYVFSHPEMMTVFGQMEEIKDPDTGAAVVIDSRMGVTVTQQR</sequence>